<dbReference type="InterPro" id="IPR018105">
    <property type="entry name" value="Translational_control_tumour_p"/>
</dbReference>
<evidence type="ECO:0000313" key="3">
    <source>
        <dbReference type="Proteomes" id="UP001430954"/>
    </source>
</evidence>
<feature type="non-terminal residue" evidence="2">
    <location>
        <position position="1"/>
    </location>
</feature>
<name>A0ABS7TA21_9GAMM</name>
<dbReference type="SUPFAM" id="SSF51316">
    <property type="entry name" value="Mss4-like"/>
    <property type="match status" value="1"/>
</dbReference>
<dbReference type="InterPro" id="IPR018103">
    <property type="entry name" value="Translation_control_tumour_CS"/>
</dbReference>
<gene>
    <name evidence="2" type="ORF">K6753_14485</name>
</gene>
<organism evidence="2 3">
    <name type="scientific">Novilysobacter selenitireducens</name>
    <dbReference type="NCBI Taxonomy" id="2872639"/>
    <lineage>
        <taxon>Bacteria</taxon>
        <taxon>Pseudomonadati</taxon>
        <taxon>Pseudomonadota</taxon>
        <taxon>Gammaproteobacteria</taxon>
        <taxon>Lysobacterales</taxon>
        <taxon>Lysobacteraceae</taxon>
        <taxon>Novilysobacter</taxon>
    </lineage>
</organism>
<dbReference type="PROSITE" id="PS51797">
    <property type="entry name" value="TCTP_3"/>
    <property type="match status" value="1"/>
</dbReference>
<reference evidence="2 3" key="1">
    <citation type="submission" date="2021-09" db="EMBL/GenBank/DDBJ databases">
        <title>Lysobacter sp. 13A isolated from the river sediment.</title>
        <authorList>
            <person name="Liu H."/>
            <person name="Li S."/>
            <person name="Mao S."/>
        </authorList>
    </citation>
    <scope>NUCLEOTIDE SEQUENCE [LARGE SCALE GENOMIC DNA]</scope>
    <source>
        <strain evidence="2 3">13A</strain>
    </source>
</reference>
<dbReference type="Proteomes" id="UP001430954">
    <property type="component" value="Unassembled WGS sequence"/>
</dbReference>
<dbReference type="PROSITE" id="PS01002">
    <property type="entry name" value="TCTP_1"/>
    <property type="match status" value="1"/>
</dbReference>
<feature type="non-terminal residue" evidence="2">
    <location>
        <position position="95"/>
    </location>
</feature>
<sequence>LISVRLLQAGRECADTVIGANPSAEEAGEALEDGASSVNNVVHSFRLQPTSFDKKTYLGYLKVRKSVAQLDTALIHSLGIHEVDQRQAPGGSGRG</sequence>
<proteinExistence type="predicted"/>
<keyword evidence="3" id="KW-1185">Reference proteome</keyword>
<comment type="caution">
    <text evidence="2">The sequence shown here is derived from an EMBL/GenBank/DDBJ whole genome shotgun (WGS) entry which is preliminary data.</text>
</comment>
<dbReference type="EMBL" id="JAINZW010000073">
    <property type="protein sequence ID" value="MBZ4040732.1"/>
    <property type="molecule type" value="Genomic_DNA"/>
</dbReference>
<protein>
    <submittedName>
        <fullName evidence="2">Translationally-controlled tumor protein</fullName>
    </submittedName>
</protein>
<dbReference type="InterPro" id="IPR034737">
    <property type="entry name" value="TCTP"/>
</dbReference>
<accession>A0ABS7TA21</accession>
<dbReference type="InterPro" id="IPR011057">
    <property type="entry name" value="Mss4-like_sf"/>
</dbReference>
<evidence type="ECO:0000259" key="1">
    <source>
        <dbReference type="PROSITE" id="PS51797"/>
    </source>
</evidence>
<feature type="domain" description="TCTP" evidence="1">
    <location>
        <begin position="1"/>
        <end position="62"/>
    </location>
</feature>
<dbReference type="Gene3D" id="2.170.150.10">
    <property type="entry name" value="Metal Binding Protein, Guanine Nucleotide Exchange Factor, Chain A"/>
    <property type="match status" value="1"/>
</dbReference>
<evidence type="ECO:0000313" key="2">
    <source>
        <dbReference type="EMBL" id="MBZ4040732.1"/>
    </source>
</evidence>
<dbReference type="InterPro" id="IPR011323">
    <property type="entry name" value="Mss4/transl-control_tumour"/>
</dbReference>
<dbReference type="Pfam" id="PF00838">
    <property type="entry name" value="TCTP"/>
    <property type="match status" value="1"/>
</dbReference>